<dbReference type="SUPFAM" id="SSF56112">
    <property type="entry name" value="Protein kinase-like (PK-like)"/>
    <property type="match status" value="1"/>
</dbReference>
<dbReference type="PANTHER" id="PTHR22999:SF40">
    <property type="entry name" value="PX DOMAIN-CONTAINING PROTEIN KINASE-LIKE PROTEIN"/>
    <property type="match status" value="1"/>
</dbReference>
<dbReference type="GO" id="GO:0008333">
    <property type="term" value="P:endosome to lysosome transport"/>
    <property type="evidence" value="ECO:0007669"/>
    <property type="project" value="TreeGrafter"/>
</dbReference>
<dbReference type="GO" id="GO:0005770">
    <property type="term" value="C:late endosome"/>
    <property type="evidence" value="ECO:0007669"/>
    <property type="project" value="TreeGrafter"/>
</dbReference>
<feature type="compositionally biased region" description="Basic and acidic residues" evidence="3">
    <location>
        <begin position="612"/>
        <end position="624"/>
    </location>
</feature>
<dbReference type="Gene3D" id="3.30.200.20">
    <property type="entry name" value="Phosphorylase Kinase, domain 1"/>
    <property type="match status" value="1"/>
</dbReference>
<dbReference type="InterPro" id="IPR000719">
    <property type="entry name" value="Prot_kinase_dom"/>
</dbReference>
<dbReference type="InterPro" id="IPR003124">
    <property type="entry name" value="WH2_dom"/>
</dbReference>
<evidence type="ECO:0000256" key="3">
    <source>
        <dbReference type="SAM" id="MobiDB-lite"/>
    </source>
</evidence>
<feature type="region of interest" description="Disordered" evidence="3">
    <location>
        <begin position="535"/>
        <end position="624"/>
    </location>
</feature>
<dbReference type="PROSITE" id="PS50011">
    <property type="entry name" value="PROTEIN_KINASE_DOM"/>
    <property type="match status" value="1"/>
</dbReference>
<organism evidence="6 7">
    <name type="scientific">Geodia barretti</name>
    <name type="common">Barrett's horny sponge</name>
    <dbReference type="NCBI Taxonomy" id="519541"/>
    <lineage>
        <taxon>Eukaryota</taxon>
        <taxon>Metazoa</taxon>
        <taxon>Porifera</taxon>
        <taxon>Demospongiae</taxon>
        <taxon>Heteroscleromorpha</taxon>
        <taxon>Tetractinellida</taxon>
        <taxon>Astrophorina</taxon>
        <taxon>Geodiidae</taxon>
        <taxon>Geodia</taxon>
    </lineage>
</organism>
<keyword evidence="6" id="KW-0808">Transferase</keyword>
<dbReference type="PROSITE" id="PS50195">
    <property type="entry name" value="PX"/>
    <property type="match status" value="1"/>
</dbReference>
<dbReference type="InterPro" id="IPR011009">
    <property type="entry name" value="Kinase-like_dom_sf"/>
</dbReference>
<evidence type="ECO:0000313" key="7">
    <source>
        <dbReference type="Proteomes" id="UP001174909"/>
    </source>
</evidence>
<dbReference type="Gene3D" id="3.30.1520.10">
    <property type="entry name" value="Phox-like domain"/>
    <property type="match status" value="1"/>
</dbReference>
<dbReference type="EMBL" id="CASHTH010003384">
    <property type="protein sequence ID" value="CAI8044211.1"/>
    <property type="molecule type" value="Genomic_DNA"/>
</dbReference>
<dbReference type="GO" id="GO:0043271">
    <property type="term" value="P:negative regulation of monoatomic ion transport"/>
    <property type="evidence" value="ECO:0007669"/>
    <property type="project" value="TreeGrafter"/>
</dbReference>
<reference evidence="6" key="1">
    <citation type="submission" date="2023-03" db="EMBL/GenBank/DDBJ databases">
        <authorList>
            <person name="Steffen K."/>
            <person name="Cardenas P."/>
        </authorList>
    </citation>
    <scope>NUCLEOTIDE SEQUENCE</scope>
</reference>
<dbReference type="Proteomes" id="UP001174909">
    <property type="component" value="Unassembled WGS sequence"/>
</dbReference>
<dbReference type="Gene3D" id="1.10.510.10">
    <property type="entry name" value="Transferase(Phosphotransferase) domain 1"/>
    <property type="match status" value="1"/>
</dbReference>
<protein>
    <submittedName>
        <fullName evidence="6">PX domain-containing protein kinase-like protein</fullName>
    </submittedName>
</protein>
<feature type="domain" description="Protein kinase" evidence="4">
    <location>
        <begin position="150"/>
        <end position="453"/>
    </location>
</feature>
<gene>
    <name evidence="6" type="ORF">GBAR_LOCUS24546</name>
</gene>
<dbReference type="GO" id="GO:0004672">
    <property type="term" value="F:protein kinase activity"/>
    <property type="evidence" value="ECO:0007669"/>
    <property type="project" value="InterPro"/>
</dbReference>
<dbReference type="SUPFAM" id="SSF64268">
    <property type="entry name" value="PX domain"/>
    <property type="match status" value="1"/>
</dbReference>
<comment type="caution">
    <text evidence="6">The sequence shown here is derived from an EMBL/GenBank/DDBJ whole genome shotgun (WGS) entry which is preliminary data.</text>
</comment>
<dbReference type="AlphaFoldDB" id="A0AA35TC41"/>
<dbReference type="Pfam" id="PF00787">
    <property type="entry name" value="PX"/>
    <property type="match status" value="1"/>
</dbReference>
<keyword evidence="2" id="KW-0963">Cytoplasm</keyword>
<keyword evidence="7" id="KW-1185">Reference proteome</keyword>
<dbReference type="GO" id="GO:0005886">
    <property type="term" value="C:plasma membrane"/>
    <property type="evidence" value="ECO:0007669"/>
    <property type="project" value="TreeGrafter"/>
</dbReference>
<dbReference type="GO" id="GO:0035091">
    <property type="term" value="F:phosphatidylinositol binding"/>
    <property type="evidence" value="ECO:0007669"/>
    <property type="project" value="InterPro"/>
</dbReference>
<dbReference type="InterPro" id="IPR051837">
    <property type="entry name" value="SortingNexin/PXDomain-PKLike"/>
</dbReference>
<evidence type="ECO:0000256" key="2">
    <source>
        <dbReference type="ARBA" id="ARBA00022490"/>
    </source>
</evidence>
<feature type="compositionally biased region" description="Low complexity" evidence="3">
    <location>
        <begin position="554"/>
        <end position="575"/>
    </location>
</feature>
<accession>A0AA35TC41</accession>
<dbReference type="InterPro" id="IPR001245">
    <property type="entry name" value="Ser-Thr/Tyr_kinase_cat_dom"/>
</dbReference>
<dbReference type="Pfam" id="PF07714">
    <property type="entry name" value="PK_Tyr_Ser-Thr"/>
    <property type="match status" value="1"/>
</dbReference>
<dbReference type="GO" id="GO:0006622">
    <property type="term" value="P:protein targeting to lysosome"/>
    <property type="evidence" value="ECO:0007669"/>
    <property type="project" value="TreeGrafter"/>
</dbReference>
<name>A0AA35TC41_GEOBA</name>
<evidence type="ECO:0000256" key="1">
    <source>
        <dbReference type="ARBA" id="ARBA00004496"/>
    </source>
</evidence>
<feature type="region of interest" description="Disordered" evidence="3">
    <location>
        <begin position="432"/>
        <end position="477"/>
    </location>
</feature>
<dbReference type="GO" id="GO:0005769">
    <property type="term" value="C:early endosome"/>
    <property type="evidence" value="ECO:0007669"/>
    <property type="project" value="TreeGrafter"/>
</dbReference>
<dbReference type="CDD" id="cd22062">
    <property type="entry name" value="WH2_DdVASP-like"/>
    <property type="match status" value="1"/>
</dbReference>
<feature type="compositionally biased region" description="Basic residues" evidence="3">
    <location>
        <begin position="459"/>
        <end position="469"/>
    </location>
</feature>
<evidence type="ECO:0000259" key="4">
    <source>
        <dbReference type="PROSITE" id="PS50011"/>
    </source>
</evidence>
<sequence>MSATILEKQDKRLYADDTMPLCPTIVQYRSVGSHVEYEIRVHKLLTPENEWTVQHRYNDFAALHQALCVGGVSLPLPPKKVFGNTERQFVQERQTGLQNLLDEILKIQLLGTSLETRRFLDPHGYSENFYESALRNVSMFFRSEPNWQVVEPLRNIGWRFRKQYYLITNKTDSRGGKHILSWCEPGPDFSLSERELEAALKVLGDIRHPHIMPTVTASSNGVGVMTVRQFCVTGSLRDLIHGSRPQGHVIQKCSSPGRPLDVGTIKRYGRQVLDALAFLQDKGFVMGHVHAGNVLVDKSQHICKLVDIENSLLGVPTMHRAHLLEIRKIYTHEAETAYCFGHMLYEMSTGRSLNTALMDEQCISVPPAVLPVLDSLLSAKGIKAGLPTIADLSSTPLFSDVAVSYIEKPSMKVPSKLKEVLKGHVEKAEMRLHDQQRRLAQKRRLSRAQDSVMSEDEKKKRKKKLKKQMKSVDEGGEAEAYPTTAILPRSNTTIGTVLAPNFHIFPYLTINICPPPILLQIYPFSPTPLWCSSTPGATSVKAPKQKSTSQPNGPSSSTTATGTTTTTKQKAKSPSSAPPPQSQPAAPQPPPASTERGSLLTSIHGFNKGKLKRAETNDRSAPKV</sequence>
<evidence type="ECO:0000313" key="6">
    <source>
        <dbReference type="EMBL" id="CAI8044211.1"/>
    </source>
</evidence>
<dbReference type="SMART" id="SM00312">
    <property type="entry name" value="PX"/>
    <property type="match status" value="1"/>
</dbReference>
<dbReference type="GO" id="GO:0003779">
    <property type="term" value="F:actin binding"/>
    <property type="evidence" value="ECO:0007669"/>
    <property type="project" value="InterPro"/>
</dbReference>
<dbReference type="Pfam" id="PF02205">
    <property type="entry name" value="WH2"/>
    <property type="match status" value="1"/>
</dbReference>
<dbReference type="PANTHER" id="PTHR22999">
    <property type="entry name" value="PX SERINE/THREONINE KINASE PXK"/>
    <property type="match status" value="1"/>
</dbReference>
<dbReference type="GO" id="GO:0045022">
    <property type="term" value="P:early endosome to late endosome transport"/>
    <property type="evidence" value="ECO:0007669"/>
    <property type="project" value="TreeGrafter"/>
</dbReference>
<dbReference type="GO" id="GO:0005524">
    <property type="term" value="F:ATP binding"/>
    <property type="evidence" value="ECO:0007669"/>
    <property type="project" value="InterPro"/>
</dbReference>
<proteinExistence type="predicted"/>
<keyword evidence="6" id="KW-0418">Kinase</keyword>
<feature type="domain" description="PX" evidence="5">
    <location>
        <begin position="15"/>
        <end position="127"/>
    </location>
</feature>
<dbReference type="InterPro" id="IPR036871">
    <property type="entry name" value="PX_dom_sf"/>
</dbReference>
<dbReference type="InterPro" id="IPR001683">
    <property type="entry name" value="PX_dom"/>
</dbReference>
<evidence type="ECO:0000259" key="5">
    <source>
        <dbReference type="PROSITE" id="PS50195"/>
    </source>
</evidence>
<feature type="compositionally biased region" description="Pro residues" evidence="3">
    <location>
        <begin position="576"/>
        <end position="592"/>
    </location>
</feature>
<comment type="subcellular location">
    <subcellularLocation>
        <location evidence="1">Cytoplasm</location>
    </subcellularLocation>
</comment>